<feature type="non-terminal residue" evidence="1">
    <location>
        <position position="1"/>
    </location>
</feature>
<dbReference type="RefSeq" id="WP_243289768.1">
    <property type="nucleotide sequence ID" value="NZ_JARPYR010000088.1"/>
</dbReference>
<keyword evidence="2" id="KW-1185">Reference proteome</keyword>
<proteinExistence type="predicted"/>
<protein>
    <submittedName>
        <fullName evidence="1">Uncharacterized protein</fullName>
    </submittedName>
</protein>
<dbReference type="InterPro" id="IPR027417">
    <property type="entry name" value="P-loop_NTPase"/>
</dbReference>
<gene>
    <name evidence="1" type="ORF">P7D39_14140</name>
</gene>
<dbReference type="Gene3D" id="3.40.50.300">
    <property type="entry name" value="P-loop containing nucleotide triphosphate hydrolases"/>
    <property type="match status" value="1"/>
</dbReference>
<reference evidence="1 2" key="1">
    <citation type="submission" date="2023-03" db="EMBL/GenBank/DDBJ databases">
        <authorList>
            <person name="Shen W."/>
            <person name="Cai J."/>
        </authorList>
    </citation>
    <scope>NUCLEOTIDE SEQUENCE [LARGE SCALE GENOMIC DNA]</scope>
    <source>
        <strain evidence="1 2">P72-2</strain>
    </source>
</reference>
<dbReference type="EMBL" id="JARPYR010000088">
    <property type="protein sequence ID" value="MDT2598127.1"/>
    <property type="molecule type" value="Genomic_DNA"/>
</dbReference>
<evidence type="ECO:0000313" key="1">
    <source>
        <dbReference type="EMBL" id="MDT2598127.1"/>
    </source>
</evidence>
<accession>A0ABU3ETV3</accession>
<organism evidence="1 2">
    <name type="scientific">Enterococcus dongliensis</name>
    <dbReference type="NCBI Taxonomy" id="2559925"/>
    <lineage>
        <taxon>Bacteria</taxon>
        <taxon>Bacillati</taxon>
        <taxon>Bacillota</taxon>
        <taxon>Bacilli</taxon>
        <taxon>Lactobacillales</taxon>
        <taxon>Enterococcaceae</taxon>
        <taxon>Enterococcus</taxon>
    </lineage>
</organism>
<dbReference type="Proteomes" id="UP001256547">
    <property type="component" value="Unassembled WGS sequence"/>
</dbReference>
<evidence type="ECO:0000313" key="2">
    <source>
        <dbReference type="Proteomes" id="UP001256547"/>
    </source>
</evidence>
<sequence>ITIDSVKRWYFGEGKLLQVLNSEMEEILKGYHNKIETYHLQKSYRSSGAITETFNELIASNRQVEPVQAKGEPVVKTKIKSNQDFKVLVENKLAEKEVSAVTRLYNLKD</sequence>
<comment type="caution">
    <text evidence="1">The sequence shown here is derived from an EMBL/GenBank/DDBJ whole genome shotgun (WGS) entry which is preliminary data.</text>
</comment>
<name>A0ABU3ETV3_9ENTE</name>